<evidence type="ECO:0000313" key="3">
    <source>
        <dbReference type="EMBL" id="CAF1256872.1"/>
    </source>
</evidence>
<dbReference type="Gene3D" id="1.10.4080.10">
    <property type="entry name" value="ADP-ribosylation/Crystallin J1"/>
    <property type="match status" value="1"/>
</dbReference>
<feature type="binding site" evidence="1">
    <location>
        <position position="282"/>
    </location>
    <ligand>
        <name>Mg(2+)</name>
        <dbReference type="ChEBI" id="CHEBI:18420"/>
        <label>1</label>
    </ligand>
</feature>
<name>A0A814FXS3_9BILA</name>
<dbReference type="EMBL" id="CAJNOK010017060">
    <property type="protein sequence ID" value="CAF1256872.1"/>
    <property type="molecule type" value="Genomic_DNA"/>
</dbReference>
<dbReference type="Proteomes" id="UP000682733">
    <property type="component" value="Unassembled WGS sequence"/>
</dbReference>
<dbReference type="AlphaFoldDB" id="A0A814FXS3"/>
<dbReference type="SUPFAM" id="SSF101478">
    <property type="entry name" value="ADP-ribosylglycohydrolase"/>
    <property type="match status" value="1"/>
</dbReference>
<sequence length="337" mass="37754">MKQISADRIKGSILGSLVADCAATPLHWVYDGTIVAKAVGKHKTEPEFHPDYISKYYHPEPGSLSTYGEENLALLNSLAGANKFDIENYKQKIRELFTNPKYEKKGSERPVGYLNKCIRHFLSTNGSSTPDDDQANCYAKIPPLVCLYAGHPDFIKIITDCIKVTQSDQIALDYGLLAARLLEKILLCDDDNINIENIMQELAKEDQLFSKTLEQIDSVTEENTLHKLIPILSSEDSSAILQLGNSCHLPGNFELSTYFIRSLENNDNYKSRIRRCIVATGDNCSRILFIGSCLGAINGLKGIPDEWINKTKDYKQYEKLADSIVDARKQLIQKLNG</sequence>
<comment type="cofactor">
    <cofactor evidence="1">
        <name>Mg(2+)</name>
        <dbReference type="ChEBI" id="CHEBI:18420"/>
    </cofactor>
    <text evidence="1">Binds 2 magnesium ions per subunit.</text>
</comment>
<protein>
    <submittedName>
        <fullName evidence="2">Uncharacterized protein</fullName>
    </submittedName>
</protein>
<reference evidence="2" key="1">
    <citation type="submission" date="2021-02" db="EMBL/GenBank/DDBJ databases">
        <authorList>
            <person name="Nowell W R."/>
        </authorList>
    </citation>
    <scope>NUCLEOTIDE SEQUENCE</scope>
</reference>
<dbReference type="OrthoDB" id="524326at2759"/>
<dbReference type="PANTHER" id="PTHR16222">
    <property type="entry name" value="ADP-RIBOSYLGLYCOHYDROLASE"/>
    <property type="match status" value="1"/>
</dbReference>
<feature type="binding site" evidence="1">
    <location>
        <position position="65"/>
    </location>
    <ligand>
        <name>Mg(2+)</name>
        <dbReference type="ChEBI" id="CHEBI:18420"/>
        <label>1</label>
    </ligand>
</feature>
<dbReference type="InterPro" id="IPR036705">
    <property type="entry name" value="Ribosyl_crysJ1_sf"/>
</dbReference>
<evidence type="ECO:0000313" key="2">
    <source>
        <dbReference type="EMBL" id="CAF0989955.1"/>
    </source>
</evidence>
<feature type="binding site" evidence="1">
    <location>
        <position position="285"/>
    </location>
    <ligand>
        <name>Mg(2+)</name>
        <dbReference type="ChEBI" id="CHEBI:18420"/>
        <label>1</label>
    </ligand>
</feature>
<dbReference type="InterPro" id="IPR005502">
    <property type="entry name" value="Ribosyl_crysJ1"/>
</dbReference>
<evidence type="ECO:0000313" key="4">
    <source>
        <dbReference type="EMBL" id="CAF3762042.1"/>
    </source>
</evidence>
<organism evidence="2 6">
    <name type="scientific">Didymodactylos carnosus</name>
    <dbReference type="NCBI Taxonomy" id="1234261"/>
    <lineage>
        <taxon>Eukaryota</taxon>
        <taxon>Metazoa</taxon>
        <taxon>Spiralia</taxon>
        <taxon>Gnathifera</taxon>
        <taxon>Rotifera</taxon>
        <taxon>Eurotatoria</taxon>
        <taxon>Bdelloidea</taxon>
        <taxon>Philodinida</taxon>
        <taxon>Philodinidae</taxon>
        <taxon>Didymodactylos</taxon>
    </lineage>
</organism>
<proteinExistence type="predicted"/>
<comment type="caution">
    <text evidence="2">The sequence shown here is derived from an EMBL/GenBank/DDBJ whole genome shotgun (WGS) entry which is preliminary data.</text>
</comment>
<keyword evidence="1" id="KW-0479">Metal-binding</keyword>
<dbReference type="Proteomes" id="UP000677228">
    <property type="component" value="Unassembled WGS sequence"/>
</dbReference>
<accession>A0A814FXS3</accession>
<gene>
    <name evidence="2" type="ORF">GPM918_LOCUS13201</name>
    <name evidence="3" type="ORF">OVA965_LOCUS26537</name>
    <name evidence="4" type="ORF">SRO942_LOCUS13201</name>
    <name evidence="5" type="ORF">TMI583_LOCUS27279</name>
</gene>
<dbReference type="Proteomes" id="UP000663829">
    <property type="component" value="Unassembled WGS sequence"/>
</dbReference>
<evidence type="ECO:0000256" key="1">
    <source>
        <dbReference type="PIRSR" id="PIRSR605502-1"/>
    </source>
</evidence>
<dbReference type="InterPro" id="IPR050792">
    <property type="entry name" value="ADP-ribosylglycohydrolase"/>
</dbReference>
<dbReference type="PANTHER" id="PTHR16222:SF17">
    <property type="entry name" value="SELENOPROTEIN J"/>
    <property type="match status" value="1"/>
</dbReference>
<dbReference type="EMBL" id="CAJNOQ010002998">
    <property type="protein sequence ID" value="CAF0989955.1"/>
    <property type="molecule type" value="Genomic_DNA"/>
</dbReference>
<dbReference type="GO" id="GO:0046872">
    <property type="term" value="F:metal ion binding"/>
    <property type="evidence" value="ECO:0007669"/>
    <property type="project" value="UniProtKB-KW"/>
</dbReference>
<evidence type="ECO:0000313" key="6">
    <source>
        <dbReference type="Proteomes" id="UP000663829"/>
    </source>
</evidence>
<evidence type="ECO:0000313" key="5">
    <source>
        <dbReference type="EMBL" id="CAF4063811.1"/>
    </source>
</evidence>
<dbReference type="EMBL" id="CAJOBC010002998">
    <property type="protein sequence ID" value="CAF3762042.1"/>
    <property type="molecule type" value="Genomic_DNA"/>
</dbReference>
<dbReference type="Proteomes" id="UP000681722">
    <property type="component" value="Unassembled WGS sequence"/>
</dbReference>
<keyword evidence="6" id="KW-1185">Reference proteome</keyword>
<keyword evidence="1" id="KW-0460">Magnesium</keyword>
<dbReference type="EMBL" id="CAJOBA010038615">
    <property type="protein sequence ID" value="CAF4063811.1"/>
    <property type="molecule type" value="Genomic_DNA"/>
</dbReference>
<dbReference type="Pfam" id="PF03747">
    <property type="entry name" value="ADP_ribosyl_GH"/>
    <property type="match status" value="1"/>
</dbReference>